<dbReference type="Gene3D" id="3.40.30.10">
    <property type="entry name" value="Glutaredoxin"/>
    <property type="match status" value="1"/>
</dbReference>
<sequence length="161" mass="17469">MQRLVEHPQPVPLPEGLAFTDAEGRPTGFEAFRGQGLVVNFWATWCPPCVAEMPALDRLQAQVAKDGIAVLALSNDRGGRAQVAPFYERTGLRHLGIWLDPRGATGRGLQVRVLPTTLVIDRHGQEVARLMGEAAWDAPAAVAAIRRLTRTPAPTTTTTRS</sequence>
<dbReference type="InterPro" id="IPR013766">
    <property type="entry name" value="Thioredoxin_domain"/>
</dbReference>
<evidence type="ECO:0000256" key="2">
    <source>
        <dbReference type="ARBA" id="ARBA00022748"/>
    </source>
</evidence>
<comment type="subcellular location">
    <subcellularLocation>
        <location evidence="1">Cell envelope</location>
    </subcellularLocation>
</comment>
<comment type="caution">
    <text evidence="5">The sequence shown here is derived from an EMBL/GenBank/DDBJ whole genome shotgun (WGS) entry which is preliminary data.</text>
</comment>
<keyword evidence="3" id="KW-0676">Redox-active center</keyword>
<dbReference type="InterPro" id="IPR036249">
    <property type="entry name" value="Thioredoxin-like_sf"/>
</dbReference>
<dbReference type="PANTHER" id="PTHR42852">
    <property type="entry name" value="THIOL:DISULFIDE INTERCHANGE PROTEIN DSBE"/>
    <property type="match status" value="1"/>
</dbReference>
<accession>A0ABX1E9N0</accession>
<dbReference type="PANTHER" id="PTHR42852:SF13">
    <property type="entry name" value="PROTEIN DIPZ"/>
    <property type="match status" value="1"/>
</dbReference>
<name>A0ABX1E9N0_9PROT</name>
<dbReference type="PROSITE" id="PS51352">
    <property type="entry name" value="THIOREDOXIN_2"/>
    <property type="match status" value="1"/>
</dbReference>
<dbReference type="Proteomes" id="UP000787635">
    <property type="component" value="Unassembled WGS sequence"/>
</dbReference>
<evidence type="ECO:0000256" key="3">
    <source>
        <dbReference type="ARBA" id="ARBA00023284"/>
    </source>
</evidence>
<dbReference type="CDD" id="cd02966">
    <property type="entry name" value="TlpA_like_family"/>
    <property type="match status" value="1"/>
</dbReference>
<evidence type="ECO:0000256" key="1">
    <source>
        <dbReference type="ARBA" id="ARBA00004196"/>
    </source>
</evidence>
<dbReference type="EMBL" id="JAAVNE010000059">
    <property type="protein sequence ID" value="NKC33944.1"/>
    <property type="molecule type" value="Genomic_DNA"/>
</dbReference>
<evidence type="ECO:0000313" key="5">
    <source>
        <dbReference type="EMBL" id="NKC33944.1"/>
    </source>
</evidence>
<reference evidence="5 6" key="1">
    <citation type="submission" date="2020-03" db="EMBL/GenBank/DDBJ databases">
        <title>Roseomonas selenitidurans sp. nov. isolated from urban soil.</title>
        <authorList>
            <person name="Liu H."/>
        </authorList>
    </citation>
    <scope>NUCLEOTIDE SEQUENCE [LARGE SCALE GENOMIC DNA]</scope>
    <source>
        <strain evidence="5 6">BU-1</strain>
    </source>
</reference>
<organism evidence="5 6">
    <name type="scientific">Falsiroseomonas selenitidurans</name>
    <dbReference type="NCBI Taxonomy" id="2716335"/>
    <lineage>
        <taxon>Bacteria</taxon>
        <taxon>Pseudomonadati</taxon>
        <taxon>Pseudomonadota</taxon>
        <taxon>Alphaproteobacteria</taxon>
        <taxon>Acetobacterales</taxon>
        <taxon>Roseomonadaceae</taxon>
        <taxon>Falsiroseomonas</taxon>
    </lineage>
</organism>
<keyword evidence="2" id="KW-0201">Cytochrome c-type biogenesis</keyword>
<gene>
    <name evidence="5" type="ORF">HEQ75_24010</name>
</gene>
<proteinExistence type="predicted"/>
<dbReference type="PROSITE" id="PS00194">
    <property type="entry name" value="THIOREDOXIN_1"/>
    <property type="match status" value="1"/>
</dbReference>
<dbReference type="Pfam" id="PF08534">
    <property type="entry name" value="Redoxin"/>
    <property type="match status" value="1"/>
</dbReference>
<dbReference type="InterPro" id="IPR017937">
    <property type="entry name" value="Thioredoxin_CS"/>
</dbReference>
<dbReference type="InterPro" id="IPR013740">
    <property type="entry name" value="Redoxin"/>
</dbReference>
<evidence type="ECO:0000259" key="4">
    <source>
        <dbReference type="PROSITE" id="PS51352"/>
    </source>
</evidence>
<feature type="domain" description="Thioredoxin" evidence="4">
    <location>
        <begin position="7"/>
        <end position="150"/>
    </location>
</feature>
<evidence type="ECO:0000313" key="6">
    <source>
        <dbReference type="Proteomes" id="UP000787635"/>
    </source>
</evidence>
<dbReference type="InterPro" id="IPR050553">
    <property type="entry name" value="Thioredoxin_ResA/DsbE_sf"/>
</dbReference>
<keyword evidence="6" id="KW-1185">Reference proteome</keyword>
<protein>
    <submittedName>
        <fullName evidence="5">TlpA family protein disulfide reductase</fullName>
    </submittedName>
</protein>
<dbReference type="SUPFAM" id="SSF52833">
    <property type="entry name" value="Thioredoxin-like"/>
    <property type="match status" value="1"/>
</dbReference>